<dbReference type="PANTHER" id="PTHR43404:SF1">
    <property type="entry name" value="MNN4P"/>
    <property type="match status" value="1"/>
</dbReference>
<keyword evidence="3" id="KW-1185">Reference proteome</keyword>
<organism evidence="2 3">
    <name type="scientific">Tigheibacillus jepli</name>
    <dbReference type="NCBI Taxonomy" id="3035914"/>
    <lineage>
        <taxon>Bacteria</taxon>
        <taxon>Bacillati</taxon>
        <taxon>Bacillota</taxon>
        <taxon>Bacilli</taxon>
        <taxon>Bacillales</taxon>
        <taxon>Bacillaceae</taxon>
        <taxon>Tigheibacillus</taxon>
    </lineage>
</organism>
<sequence>MYHLLTDLFYKLGVYRYAKKFLRRPYLNMLSFLFRLSAKSAIKKFASIMDKNHYLYWLEFGTLLGAVREQRLISHDADIDVAMHVQDRDINLEKVLRQHGFRLIRRARLLTGELIEETYTFKTARIDIFYAYRKGNKIVMYDYETMDGLSPNECIRRYGGLRVYENVMTNFELTHNLLYGRKVHIPDNYDHHLTELYGTDFMKPDKNWELAKREIRSETSYLAMVE</sequence>
<dbReference type="EMBL" id="JAROCA020000001">
    <property type="protein sequence ID" value="MDY0404841.1"/>
    <property type="molecule type" value="Genomic_DNA"/>
</dbReference>
<protein>
    <submittedName>
        <fullName evidence="2">LicD family protein</fullName>
    </submittedName>
</protein>
<dbReference type="RefSeq" id="WP_306067975.1">
    <property type="nucleotide sequence ID" value="NZ_JAROCA020000001.1"/>
</dbReference>
<dbReference type="PANTHER" id="PTHR43404">
    <property type="entry name" value="LIPOPOLYSACCHARIDE CHOLINEPHOSPHOTRANSFERASE LICD"/>
    <property type="match status" value="1"/>
</dbReference>
<proteinExistence type="predicted"/>
<dbReference type="Pfam" id="PF04991">
    <property type="entry name" value="LicD"/>
    <property type="match status" value="1"/>
</dbReference>
<evidence type="ECO:0000313" key="3">
    <source>
        <dbReference type="Proteomes" id="UP001228376"/>
    </source>
</evidence>
<dbReference type="Proteomes" id="UP001228376">
    <property type="component" value="Unassembled WGS sequence"/>
</dbReference>
<evidence type="ECO:0000313" key="2">
    <source>
        <dbReference type="EMBL" id="MDY0404841.1"/>
    </source>
</evidence>
<feature type="domain" description="LicD/FKTN/FKRP nucleotidyltransferase" evidence="1">
    <location>
        <begin position="52"/>
        <end position="87"/>
    </location>
</feature>
<comment type="caution">
    <text evidence="2">The sequence shown here is derived from an EMBL/GenBank/DDBJ whole genome shotgun (WGS) entry which is preliminary data.</text>
</comment>
<dbReference type="InterPro" id="IPR052942">
    <property type="entry name" value="LPS_cholinephosphotransferase"/>
</dbReference>
<accession>A0ABU5CES7</accession>
<gene>
    <name evidence="2" type="ORF">P5G51_004985</name>
</gene>
<name>A0ABU5CES7_9BACI</name>
<evidence type="ECO:0000259" key="1">
    <source>
        <dbReference type="Pfam" id="PF04991"/>
    </source>
</evidence>
<reference evidence="2 3" key="1">
    <citation type="submission" date="2023-10" db="EMBL/GenBank/DDBJ databases">
        <title>179-bfca-hs.</title>
        <authorList>
            <person name="Miliotis G."/>
            <person name="Sengupta P."/>
            <person name="Hameed A."/>
            <person name="Chuvochina M."/>
            <person name="Mcdonagh F."/>
            <person name="Simpson A.C."/>
            <person name="Singh N.K."/>
            <person name="Rekha P.D."/>
            <person name="Raman K."/>
            <person name="Hugenholtz P."/>
            <person name="Venkateswaran K."/>
        </authorList>
    </citation>
    <scope>NUCLEOTIDE SEQUENCE [LARGE SCALE GENOMIC DNA]</scope>
    <source>
        <strain evidence="2 3">179-BFC-A-HS</strain>
    </source>
</reference>
<dbReference type="InterPro" id="IPR007074">
    <property type="entry name" value="LicD/FKTN/FKRP_NTP_transf"/>
</dbReference>